<keyword evidence="5" id="KW-0443">Lipid metabolism</keyword>
<dbReference type="Gene3D" id="3.40.50.720">
    <property type="entry name" value="NAD(P)-binding Rossmann-like Domain"/>
    <property type="match status" value="1"/>
</dbReference>
<evidence type="ECO:0000256" key="5">
    <source>
        <dbReference type="ARBA" id="ARBA00023098"/>
    </source>
</evidence>
<evidence type="ECO:0000256" key="1">
    <source>
        <dbReference type="ARBA" id="ARBA00005005"/>
    </source>
</evidence>
<organism evidence="9 10">
    <name type="scientific">Thalassotalea eurytherma</name>
    <dbReference type="NCBI Taxonomy" id="1144278"/>
    <lineage>
        <taxon>Bacteria</taxon>
        <taxon>Pseudomonadati</taxon>
        <taxon>Pseudomonadota</taxon>
        <taxon>Gammaproteobacteria</taxon>
        <taxon>Alteromonadales</taxon>
        <taxon>Colwelliaceae</taxon>
        <taxon>Thalassotalea</taxon>
    </lineage>
</organism>
<keyword evidence="10" id="KW-1185">Reference proteome</keyword>
<gene>
    <name evidence="9" type="ORF">theurythT_18090</name>
</gene>
<evidence type="ECO:0000313" key="10">
    <source>
        <dbReference type="Proteomes" id="UP001157133"/>
    </source>
</evidence>
<comment type="caution">
    <text evidence="9">The sequence shown here is derived from an EMBL/GenBank/DDBJ whole genome shotgun (WGS) entry which is preliminary data.</text>
</comment>
<protein>
    <submittedName>
        <fullName evidence="9">3-hydroxybutyryl-CoA dehydrogenase</fullName>
    </submittedName>
</protein>
<dbReference type="RefSeq" id="WP_284207713.1">
    <property type="nucleotide sequence ID" value="NZ_BSSU01000008.1"/>
</dbReference>
<dbReference type="InterPro" id="IPR013328">
    <property type="entry name" value="6PGD_dom2"/>
</dbReference>
<dbReference type="PANTHER" id="PTHR43561:SF3">
    <property type="entry name" value="HYDROXYACYL-COENZYME A DEHYDROGENASE, MITOCHONDRIAL"/>
    <property type="match status" value="1"/>
</dbReference>
<keyword evidence="4" id="KW-0520">NAD</keyword>
<evidence type="ECO:0000313" key="9">
    <source>
        <dbReference type="EMBL" id="GLX82357.1"/>
    </source>
</evidence>
<sequence length="298" mass="32793">MNIKNVTVAGGGLLGSQVAWQVAFSGFNVTVFDPFEKGLEASQNFHQQYAELFKSTRGASQQDVDEAMARLSYTKDLADAVKDADLVSESIPESLEIKKAFYSDLSKVAPEQTIFTTNSSTLLPSDIVGNTDRPEKFLALHFGNTVWDSRVGEVMGHPNTSPDIYQQVCQFSQAMGMVTIPLHKEQNGYILNAVMVPWLNASLDLVVNGVADFESVDKTWMLAHEVKVGPFAVFDKVGLSLAADINKLWGEQLNDPAALARAKYLVDNFVSKNKLGMTTNEGFYSYPNPAFEDPSYIK</sequence>
<dbReference type="InterPro" id="IPR008927">
    <property type="entry name" value="6-PGluconate_DH-like_C_sf"/>
</dbReference>
<evidence type="ECO:0000256" key="2">
    <source>
        <dbReference type="ARBA" id="ARBA00022832"/>
    </source>
</evidence>
<accession>A0ABQ6H429</accession>
<dbReference type="SUPFAM" id="SSF51735">
    <property type="entry name" value="NAD(P)-binding Rossmann-fold domains"/>
    <property type="match status" value="1"/>
</dbReference>
<comment type="pathway">
    <text evidence="1">Lipid metabolism; fatty acid beta-oxidation.</text>
</comment>
<name>A0ABQ6H429_9GAMM</name>
<evidence type="ECO:0000259" key="8">
    <source>
        <dbReference type="Pfam" id="PF02737"/>
    </source>
</evidence>
<evidence type="ECO:0000256" key="6">
    <source>
        <dbReference type="ARBA" id="ARBA00049556"/>
    </source>
</evidence>
<dbReference type="InterPro" id="IPR022694">
    <property type="entry name" value="3-OHacyl-CoA_DH"/>
</dbReference>
<dbReference type="Pfam" id="PF02737">
    <property type="entry name" value="3HCDH_N"/>
    <property type="match status" value="1"/>
</dbReference>
<feature type="domain" description="3-hydroxyacyl-CoA dehydrogenase C-terminal" evidence="7">
    <location>
        <begin position="188"/>
        <end position="286"/>
    </location>
</feature>
<evidence type="ECO:0000256" key="3">
    <source>
        <dbReference type="ARBA" id="ARBA00023002"/>
    </source>
</evidence>
<dbReference type="Gene3D" id="1.10.1040.10">
    <property type="entry name" value="N-(1-d-carboxylethyl)-l-norvaline Dehydrogenase, domain 2"/>
    <property type="match status" value="1"/>
</dbReference>
<dbReference type="InterPro" id="IPR006108">
    <property type="entry name" value="3HC_DH_C"/>
</dbReference>
<dbReference type="InterPro" id="IPR036291">
    <property type="entry name" value="NAD(P)-bd_dom_sf"/>
</dbReference>
<dbReference type="SUPFAM" id="SSF48179">
    <property type="entry name" value="6-phosphogluconate dehydrogenase C-terminal domain-like"/>
    <property type="match status" value="1"/>
</dbReference>
<proteinExistence type="predicted"/>
<keyword evidence="3" id="KW-0560">Oxidoreductase</keyword>
<evidence type="ECO:0000259" key="7">
    <source>
        <dbReference type="Pfam" id="PF00725"/>
    </source>
</evidence>
<dbReference type="PIRSF" id="PIRSF000105">
    <property type="entry name" value="HCDH"/>
    <property type="match status" value="1"/>
</dbReference>
<evidence type="ECO:0000256" key="4">
    <source>
        <dbReference type="ARBA" id="ARBA00023027"/>
    </source>
</evidence>
<dbReference type="EMBL" id="BSSU01000008">
    <property type="protein sequence ID" value="GLX82357.1"/>
    <property type="molecule type" value="Genomic_DNA"/>
</dbReference>
<comment type="catalytic activity">
    <reaction evidence="6">
        <text>a (3S)-3-hydroxyacyl-CoA + NAD(+) = a 3-oxoacyl-CoA + NADH + H(+)</text>
        <dbReference type="Rhea" id="RHEA:22432"/>
        <dbReference type="ChEBI" id="CHEBI:15378"/>
        <dbReference type="ChEBI" id="CHEBI:57318"/>
        <dbReference type="ChEBI" id="CHEBI:57540"/>
        <dbReference type="ChEBI" id="CHEBI:57945"/>
        <dbReference type="ChEBI" id="CHEBI:90726"/>
        <dbReference type="EC" id="1.1.1.35"/>
    </reaction>
</comment>
<dbReference type="NCBIfam" id="NF006143">
    <property type="entry name" value="PRK08293.1"/>
    <property type="match status" value="1"/>
</dbReference>
<dbReference type="PANTHER" id="PTHR43561">
    <property type="match status" value="1"/>
</dbReference>
<dbReference type="InterPro" id="IPR052242">
    <property type="entry name" value="Mito_3-hydroxyacyl-CoA_DH"/>
</dbReference>
<dbReference type="InterPro" id="IPR006176">
    <property type="entry name" value="3-OHacyl-CoA_DH_NAD-bd"/>
</dbReference>
<feature type="domain" description="3-hydroxyacyl-CoA dehydrogenase NAD binding" evidence="8">
    <location>
        <begin position="5"/>
        <end position="184"/>
    </location>
</feature>
<reference evidence="9 10" key="1">
    <citation type="submission" date="2023-03" db="EMBL/GenBank/DDBJ databases">
        <title>Draft genome sequence of Thalassotalea eurytherma JCM 18482T.</title>
        <authorList>
            <person name="Sawabe T."/>
        </authorList>
    </citation>
    <scope>NUCLEOTIDE SEQUENCE [LARGE SCALE GENOMIC DNA]</scope>
    <source>
        <strain evidence="9 10">JCM 18482</strain>
    </source>
</reference>
<keyword evidence="2" id="KW-0276">Fatty acid metabolism</keyword>
<dbReference type="Proteomes" id="UP001157133">
    <property type="component" value="Unassembled WGS sequence"/>
</dbReference>
<dbReference type="Pfam" id="PF00725">
    <property type="entry name" value="3HCDH"/>
    <property type="match status" value="1"/>
</dbReference>